<sequence>MRYVILLLLSCLACEQAPPEKQAIPVAEDSTFLTGTFYLVRHAEQTGVDSTLVEAGHEQAGALYRLLQDSGIQKIYFTRYPGSMDMADSMFQYLSLDTVSYVADSSGEGLLYEITREKDWGKKLLVVGNNRALVPIMHSLKAKPKIDSVAGKDYSSLFIVRKYKDSVRCKRLNY</sequence>
<organism evidence="1 2">
    <name type="scientific">Chitinophaga pinensis</name>
    <dbReference type="NCBI Taxonomy" id="79329"/>
    <lineage>
        <taxon>Bacteria</taxon>
        <taxon>Pseudomonadati</taxon>
        <taxon>Bacteroidota</taxon>
        <taxon>Chitinophagia</taxon>
        <taxon>Chitinophagales</taxon>
        <taxon>Chitinophagaceae</taxon>
        <taxon>Chitinophaga</taxon>
    </lineage>
</organism>
<evidence type="ECO:0008006" key="3">
    <source>
        <dbReference type="Google" id="ProtNLM"/>
    </source>
</evidence>
<evidence type="ECO:0000313" key="1">
    <source>
        <dbReference type="EMBL" id="TWW01043.1"/>
    </source>
</evidence>
<evidence type="ECO:0000313" key="2">
    <source>
        <dbReference type="Proteomes" id="UP000318815"/>
    </source>
</evidence>
<gene>
    <name evidence="1" type="ORF">FEF09_08745</name>
</gene>
<dbReference type="InterPro" id="IPR029033">
    <property type="entry name" value="His_PPase_superfam"/>
</dbReference>
<name>A0A5C6LV11_9BACT</name>
<accession>A0A5C6LV11</accession>
<proteinExistence type="predicted"/>
<protein>
    <recommendedName>
        <fullName evidence="3">Histidine phosphatase family protein</fullName>
    </recommendedName>
</protein>
<reference evidence="1 2" key="1">
    <citation type="submission" date="2019-08" db="EMBL/GenBank/DDBJ databases">
        <title>Whole genome sequencing of chitin degrading bacteria Chitinophaga pinensis YS16.</title>
        <authorList>
            <person name="Singh R.P."/>
            <person name="Manchanda G."/>
            <person name="Maurya I.K."/>
            <person name="Joshi N.K."/>
            <person name="Srivastava A.K."/>
        </authorList>
    </citation>
    <scope>NUCLEOTIDE SEQUENCE [LARGE SCALE GENOMIC DNA]</scope>
    <source>
        <strain evidence="1 2">YS-16</strain>
    </source>
</reference>
<dbReference type="EMBL" id="VOHS01000006">
    <property type="protein sequence ID" value="TWW01043.1"/>
    <property type="molecule type" value="Genomic_DNA"/>
</dbReference>
<dbReference type="AlphaFoldDB" id="A0A5C6LV11"/>
<keyword evidence="2" id="KW-1185">Reference proteome</keyword>
<dbReference type="SUPFAM" id="SSF53254">
    <property type="entry name" value="Phosphoglycerate mutase-like"/>
    <property type="match status" value="1"/>
</dbReference>
<dbReference type="Gene3D" id="3.40.50.1240">
    <property type="entry name" value="Phosphoglycerate mutase-like"/>
    <property type="match status" value="1"/>
</dbReference>
<dbReference type="Proteomes" id="UP000318815">
    <property type="component" value="Unassembled WGS sequence"/>
</dbReference>
<comment type="caution">
    <text evidence="1">The sequence shown here is derived from an EMBL/GenBank/DDBJ whole genome shotgun (WGS) entry which is preliminary data.</text>
</comment>
<dbReference type="RefSeq" id="WP_146304748.1">
    <property type="nucleotide sequence ID" value="NZ_VOHS01000006.1"/>
</dbReference>
<dbReference type="OrthoDB" id="3296006at2"/>